<dbReference type="OrthoDB" id="6627079at2759"/>
<sequence>MLLVLAKLLNLSLFNPTSQKTCTLTRHHYKEFLHIIILPSRITKQNMETIPKVETQLRKFGERPSLYNAGQNMEPTIKDESNSKLLKVGEIPCSSDSSDEELILLSSVTLILQQSKNTVRRIPKYRVNPYLQLRHSKGRFVKDFDDLVQHPPAFKENYHMNQQNFDEILTAIENDLNPKFRARPDSISAKEKLSVSLEYLASGSMQRHIANDAFPLQPHILKPFAPRNKEALTNEEAEFNY</sequence>
<proteinExistence type="predicted"/>
<feature type="chain" id="PRO_5013234407" evidence="1">
    <location>
        <begin position="20"/>
        <end position="241"/>
    </location>
</feature>
<dbReference type="AlphaFoldDB" id="A0A226DC56"/>
<dbReference type="Proteomes" id="UP000198287">
    <property type="component" value="Unassembled WGS sequence"/>
</dbReference>
<evidence type="ECO:0000313" key="2">
    <source>
        <dbReference type="EMBL" id="OXA43092.1"/>
    </source>
</evidence>
<keyword evidence="3" id="KW-1185">Reference proteome</keyword>
<name>A0A226DC56_FOLCA</name>
<feature type="signal peptide" evidence="1">
    <location>
        <begin position="1"/>
        <end position="19"/>
    </location>
</feature>
<feature type="non-terminal residue" evidence="2">
    <location>
        <position position="241"/>
    </location>
</feature>
<reference evidence="2 3" key="1">
    <citation type="submission" date="2015-12" db="EMBL/GenBank/DDBJ databases">
        <title>The genome of Folsomia candida.</title>
        <authorList>
            <person name="Faddeeva A."/>
            <person name="Derks M.F."/>
            <person name="Anvar Y."/>
            <person name="Smit S."/>
            <person name="Van Straalen N."/>
            <person name="Roelofs D."/>
        </authorList>
    </citation>
    <scope>NUCLEOTIDE SEQUENCE [LARGE SCALE GENOMIC DNA]</scope>
    <source>
        <strain evidence="2 3">VU population</strain>
        <tissue evidence="2">Whole body</tissue>
    </source>
</reference>
<organism evidence="2 3">
    <name type="scientific">Folsomia candida</name>
    <name type="common">Springtail</name>
    <dbReference type="NCBI Taxonomy" id="158441"/>
    <lineage>
        <taxon>Eukaryota</taxon>
        <taxon>Metazoa</taxon>
        <taxon>Ecdysozoa</taxon>
        <taxon>Arthropoda</taxon>
        <taxon>Hexapoda</taxon>
        <taxon>Collembola</taxon>
        <taxon>Entomobryomorpha</taxon>
        <taxon>Isotomoidea</taxon>
        <taxon>Isotomidae</taxon>
        <taxon>Proisotominae</taxon>
        <taxon>Folsomia</taxon>
    </lineage>
</organism>
<accession>A0A226DC56</accession>
<dbReference type="EMBL" id="LNIX01000023">
    <property type="protein sequence ID" value="OXA43092.1"/>
    <property type="molecule type" value="Genomic_DNA"/>
</dbReference>
<protein>
    <submittedName>
        <fullName evidence="2">Uncharacterized protein</fullName>
    </submittedName>
</protein>
<evidence type="ECO:0000256" key="1">
    <source>
        <dbReference type="SAM" id="SignalP"/>
    </source>
</evidence>
<gene>
    <name evidence="2" type="ORF">Fcan01_22154</name>
</gene>
<comment type="caution">
    <text evidence="2">The sequence shown here is derived from an EMBL/GenBank/DDBJ whole genome shotgun (WGS) entry which is preliminary data.</text>
</comment>
<keyword evidence="1" id="KW-0732">Signal</keyword>
<evidence type="ECO:0000313" key="3">
    <source>
        <dbReference type="Proteomes" id="UP000198287"/>
    </source>
</evidence>